<evidence type="ECO:0000259" key="1">
    <source>
        <dbReference type="Pfam" id="PF21747"/>
    </source>
</evidence>
<sequence>MRKQIVKVSEQLKHPLFFSAEEFVELPGGHSLSAPPFFIYELSERERPWIEEKQGLPFVEREWSQLQSQLEEKFQQRDKKIQLEMKAAIALFLMKLFWSNGQPVQLNNWKQNVKKLDIKPVNVEERLEFIFNRPYSYHSYRQVFELMSEQEKQVAKYSILRQKK</sequence>
<gene>
    <name evidence="2" type="ORF">A8F95_03600</name>
</gene>
<dbReference type="Proteomes" id="UP000092578">
    <property type="component" value="Unassembled WGS sequence"/>
</dbReference>
<dbReference type="Pfam" id="PF21747">
    <property type="entry name" value="YpoC"/>
    <property type="match status" value="1"/>
</dbReference>
<accession>A0A1B9B9L3</accession>
<evidence type="ECO:0000313" key="2">
    <source>
        <dbReference type="EMBL" id="OCA92784.1"/>
    </source>
</evidence>
<name>A0A1B9B9L3_9BACI</name>
<comment type="caution">
    <text evidence="2">The sequence shown here is derived from an EMBL/GenBank/DDBJ whole genome shotgun (WGS) entry which is preliminary data.</text>
</comment>
<protein>
    <recommendedName>
        <fullName evidence="1">YpoC-like domain-containing protein</fullName>
    </recommendedName>
</protein>
<organism evidence="2 3">
    <name type="scientific">Pseudobacillus wudalianchiensis</name>
    <dbReference type="NCBI Taxonomy" id="1743143"/>
    <lineage>
        <taxon>Bacteria</taxon>
        <taxon>Bacillati</taxon>
        <taxon>Bacillota</taxon>
        <taxon>Bacilli</taxon>
        <taxon>Bacillales</taxon>
        <taxon>Bacillaceae</taxon>
        <taxon>Pseudobacillus</taxon>
    </lineage>
</organism>
<dbReference type="InterPro" id="IPR048427">
    <property type="entry name" value="YpoC"/>
</dbReference>
<dbReference type="EMBL" id="MAYT01000001">
    <property type="protein sequence ID" value="OCA92784.1"/>
    <property type="molecule type" value="Genomic_DNA"/>
</dbReference>
<dbReference type="AlphaFoldDB" id="A0A1B9B9L3"/>
<keyword evidence="3" id="KW-1185">Reference proteome</keyword>
<proteinExistence type="predicted"/>
<feature type="domain" description="YpoC-like" evidence="1">
    <location>
        <begin position="55"/>
        <end position="161"/>
    </location>
</feature>
<reference evidence="3" key="1">
    <citation type="submission" date="2016-05" db="EMBL/GenBank/DDBJ databases">
        <authorList>
            <person name="Liu B."/>
            <person name="Wang J."/>
            <person name="Zhu Y."/>
            <person name="Liu G."/>
            <person name="Chen Q."/>
            <person name="Chen Z."/>
            <person name="Lan J."/>
            <person name="Che J."/>
            <person name="Ge C."/>
            <person name="Shi H."/>
            <person name="Pan Z."/>
            <person name="Liu X."/>
        </authorList>
    </citation>
    <scope>NUCLEOTIDE SEQUENCE [LARGE SCALE GENOMIC DNA]</scope>
    <source>
        <strain evidence="3">FJAT-27215</strain>
    </source>
</reference>
<dbReference type="RefSeq" id="WP_049662840.1">
    <property type="nucleotide sequence ID" value="NZ_MAYT01000001.1"/>
</dbReference>
<evidence type="ECO:0000313" key="3">
    <source>
        <dbReference type="Proteomes" id="UP000092578"/>
    </source>
</evidence>